<sequence length="200" mass="22094">MSLVLGLTGGIASGKSTVSHWLAEYGYPIVDADVIARQVVAPGTIGLRQLATLFSPEILTADGALDRQTLGRIVFADRRQLAQLTAITGPLIRQEINRQLVALKHAKKELIVLDVPLLFEGHYQQNADLTMVVYVDGSTQLQRLMIRNHLDEVAAKQRIASQWPLIAKRQMADIVIDNNDSLAATKQQVVKFLTQYGLQK</sequence>
<dbReference type="OrthoDB" id="9812943at2"/>
<feature type="binding site" evidence="8">
    <location>
        <begin position="12"/>
        <end position="17"/>
    </location>
    <ligand>
        <name>ATP</name>
        <dbReference type="ChEBI" id="CHEBI:30616"/>
    </ligand>
</feature>
<keyword evidence="5 8" id="KW-0418">Kinase</keyword>
<dbReference type="SUPFAM" id="SSF52540">
    <property type="entry name" value="P-loop containing nucleoside triphosphate hydrolases"/>
    <property type="match status" value="1"/>
</dbReference>
<dbReference type="PANTHER" id="PTHR10695">
    <property type="entry name" value="DEPHOSPHO-COA KINASE-RELATED"/>
    <property type="match status" value="1"/>
</dbReference>
<evidence type="ECO:0000313" key="11">
    <source>
        <dbReference type="Proteomes" id="UP000223559"/>
    </source>
</evidence>
<evidence type="ECO:0000256" key="5">
    <source>
        <dbReference type="ARBA" id="ARBA00022777"/>
    </source>
</evidence>
<dbReference type="KEGG" id="lcy:LC20004_09075"/>
<dbReference type="HAMAP" id="MF_00376">
    <property type="entry name" value="Dephospho_CoA_kinase"/>
    <property type="match status" value="1"/>
</dbReference>
<dbReference type="AlphaFoldDB" id="A0A2D1KPQ1"/>
<dbReference type="GO" id="GO:0005524">
    <property type="term" value="F:ATP binding"/>
    <property type="evidence" value="ECO:0007669"/>
    <property type="project" value="UniProtKB-UniRule"/>
</dbReference>
<dbReference type="PROSITE" id="PS51219">
    <property type="entry name" value="DPCK"/>
    <property type="match status" value="1"/>
</dbReference>
<keyword evidence="11" id="KW-1185">Reference proteome</keyword>
<evidence type="ECO:0000256" key="9">
    <source>
        <dbReference type="NCBIfam" id="TIGR00152"/>
    </source>
</evidence>
<evidence type="ECO:0000256" key="3">
    <source>
        <dbReference type="ARBA" id="ARBA00022679"/>
    </source>
</evidence>
<dbReference type="UniPathway" id="UPA00241">
    <property type="reaction ID" value="UER00356"/>
</dbReference>
<gene>
    <name evidence="8" type="primary">coaE</name>
    <name evidence="10" type="ORF">LC20004_09075</name>
</gene>
<comment type="similarity">
    <text evidence="1 8">Belongs to the CoaE family.</text>
</comment>
<dbReference type="GO" id="GO:0004140">
    <property type="term" value="F:dephospho-CoA kinase activity"/>
    <property type="evidence" value="ECO:0007669"/>
    <property type="project" value="UniProtKB-UniRule"/>
</dbReference>
<dbReference type="CDD" id="cd02022">
    <property type="entry name" value="DPCK"/>
    <property type="match status" value="1"/>
</dbReference>
<comment type="catalytic activity">
    <reaction evidence="8">
        <text>3'-dephospho-CoA + ATP = ADP + CoA + H(+)</text>
        <dbReference type="Rhea" id="RHEA:18245"/>
        <dbReference type="ChEBI" id="CHEBI:15378"/>
        <dbReference type="ChEBI" id="CHEBI:30616"/>
        <dbReference type="ChEBI" id="CHEBI:57287"/>
        <dbReference type="ChEBI" id="CHEBI:57328"/>
        <dbReference type="ChEBI" id="CHEBI:456216"/>
        <dbReference type="EC" id="2.7.1.24"/>
    </reaction>
</comment>
<proteinExistence type="inferred from homology"/>
<comment type="subcellular location">
    <subcellularLocation>
        <location evidence="8">Cytoplasm</location>
    </subcellularLocation>
</comment>
<dbReference type="NCBIfam" id="TIGR00152">
    <property type="entry name" value="dephospho-CoA kinase"/>
    <property type="match status" value="1"/>
</dbReference>
<reference evidence="10 11" key="1">
    <citation type="submission" date="2016-10" db="EMBL/GenBank/DDBJ databases">
        <title>The whole genome sequencing and assembly of L. cotyniformis subsp. torquens DSM 20004 strain.</title>
        <authorList>
            <person name="Park M.-K."/>
            <person name="Lee Y.-J."/>
            <person name="Yi H."/>
            <person name="Bahn Y.-S."/>
            <person name="Kim J.F."/>
            <person name="Lee D.-W."/>
        </authorList>
    </citation>
    <scope>NUCLEOTIDE SEQUENCE [LARGE SCALE GENOMIC DNA]</scope>
    <source>
        <strain evidence="10 11">DSM 20004</strain>
    </source>
</reference>
<dbReference type="GO" id="GO:0005737">
    <property type="term" value="C:cytoplasm"/>
    <property type="evidence" value="ECO:0007669"/>
    <property type="project" value="UniProtKB-SubCell"/>
</dbReference>
<evidence type="ECO:0000256" key="7">
    <source>
        <dbReference type="ARBA" id="ARBA00022993"/>
    </source>
</evidence>
<evidence type="ECO:0000256" key="6">
    <source>
        <dbReference type="ARBA" id="ARBA00022840"/>
    </source>
</evidence>
<evidence type="ECO:0000256" key="1">
    <source>
        <dbReference type="ARBA" id="ARBA00009018"/>
    </source>
</evidence>
<dbReference type="RefSeq" id="WP_010015048.1">
    <property type="nucleotide sequence ID" value="NZ_AEOS01000385.1"/>
</dbReference>
<dbReference type="EMBL" id="CP017697">
    <property type="protein sequence ID" value="ATO44059.1"/>
    <property type="molecule type" value="Genomic_DNA"/>
</dbReference>
<dbReference type="FunFam" id="3.40.50.300:FF:000991">
    <property type="entry name" value="Dephospho-CoA kinase"/>
    <property type="match status" value="1"/>
</dbReference>
<evidence type="ECO:0000256" key="2">
    <source>
        <dbReference type="ARBA" id="ARBA00022490"/>
    </source>
</evidence>
<dbReference type="PANTHER" id="PTHR10695:SF46">
    <property type="entry name" value="BIFUNCTIONAL COENZYME A SYNTHASE-RELATED"/>
    <property type="match status" value="1"/>
</dbReference>
<name>A0A2D1KPQ1_9LACO</name>
<evidence type="ECO:0000256" key="4">
    <source>
        <dbReference type="ARBA" id="ARBA00022741"/>
    </source>
</evidence>
<keyword evidence="6 8" id="KW-0067">ATP-binding</keyword>
<dbReference type="Gene3D" id="3.40.50.300">
    <property type="entry name" value="P-loop containing nucleotide triphosphate hydrolases"/>
    <property type="match status" value="1"/>
</dbReference>
<comment type="pathway">
    <text evidence="8">Cofactor biosynthesis; coenzyme A biosynthesis; CoA from (R)-pantothenate: step 5/5.</text>
</comment>
<dbReference type="Pfam" id="PF01121">
    <property type="entry name" value="CoaE"/>
    <property type="match status" value="1"/>
</dbReference>
<dbReference type="EC" id="2.7.1.24" evidence="8 9"/>
<keyword evidence="7 8" id="KW-0173">Coenzyme A biosynthesis</keyword>
<keyword evidence="3 8" id="KW-0808">Transferase</keyword>
<comment type="function">
    <text evidence="8">Catalyzes the phosphorylation of the 3'-hydroxyl group of dephosphocoenzyme A to form coenzyme A.</text>
</comment>
<dbReference type="InterPro" id="IPR027417">
    <property type="entry name" value="P-loop_NTPase"/>
</dbReference>
<evidence type="ECO:0000256" key="8">
    <source>
        <dbReference type="HAMAP-Rule" id="MF_00376"/>
    </source>
</evidence>
<dbReference type="Proteomes" id="UP000223559">
    <property type="component" value="Chromosome"/>
</dbReference>
<dbReference type="GO" id="GO:0015937">
    <property type="term" value="P:coenzyme A biosynthetic process"/>
    <property type="evidence" value="ECO:0007669"/>
    <property type="project" value="UniProtKB-UniRule"/>
</dbReference>
<evidence type="ECO:0000313" key="10">
    <source>
        <dbReference type="EMBL" id="ATO44059.1"/>
    </source>
</evidence>
<dbReference type="InterPro" id="IPR001977">
    <property type="entry name" value="Depp_CoAkinase"/>
</dbReference>
<organism evidence="10 11">
    <name type="scientific">Loigolactobacillus coryniformis subsp. torquens DSM 20004 = KCTC 3535</name>
    <dbReference type="NCBI Taxonomy" id="1423822"/>
    <lineage>
        <taxon>Bacteria</taxon>
        <taxon>Bacillati</taxon>
        <taxon>Bacillota</taxon>
        <taxon>Bacilli</taxon>
        <taxon>Lactobacillales</taxon>
        <taxon>Lactobacillaceae</taxon>
        <taxon>Loigolactobacillus</taxon>
    </lineage>
</organism>
<protein>
    <recommendedName>
        <fullName evidence="8 9">Dephospho-CoA kinase</fullName>
        <ecNumber evidence="8 9">2.7.1.24</ecNumber>
    </recommendedName>
    <alternativeName>
        <fullName evidence="8">Dephosphocoenzyme A kinase</fullName>
    </alternativeName>
</protein>
<accession>A0A2D1KPQ1</accession>
<keyword evidence="2 8" id="KW-0963">Cytoplasm</keyword>
<keyword evidence="4 8" id="KW-0547">Nucleotide-binding</keyword>